<keyword evidence="2" id="KW-0732">Signal</keyword>
<evidence type="ECO:0000313" key="9">
    <source>
        <dbReference type="RefSeq" id="XP_033178650.1"/>
    </source>
</evidence>
<dbReference type="RefSeq" id="XP_033178650.1">
    <property type="nucleotide sequence ID" value="XM_033322759.1"/>
</dbReference>
<gene>
    <name evidence="4 5 6 7 8 9" type="primary">LOC100744337</name>
</gene>
<dbReference type="OrthoDB" id="415411at2759"/>
<dbReference type="GO" id="GO:0016787">
    <property type="term" value="F:hydrolase activity"/>
    <property type="evidence" value="ECO:0007669"/>
    <property type="project" value="UniProtKB-ARBA"/>
</dbReference>
<reference evidence="4 5" key="1">
    <citation type="submission" date="2025-04" db="UniProtKB">
        <authorList>
            <consortium name="RefSeq"/>
        </authorList>
    </citation>
    <scope>IDENTIFICATION</scope>
</reference>
<keyword evidence="3" id="KW-1185">Reference proteome</keyword>
<feature type="signal peptide" evidence="2">
    <location>
        <begin position="1"/>
        <end position="20"/>
    </location>
</feature>
<dbReference type="GeneID" id="100744337"/>
<dbReference type="Gene3D" id="3.30.1360.180">
    <property type="match status" value="1"/>
</dbReference>
<accession>A0A6P8L413</accession>
<dbReference type="CDD" id="cd16018">
    <property type="entry name" value="Enpp"/>
    <property type="match status" value="1"/>
</dbReference>
<sequence length="525" mass="61114">MNSVIIFTSLLVMLLSVKHGLLISQHPKLLVISYDAFRYDYFDRTPFMNKLKHEGTYADYMMNIFVTKTFPNHHTMATGLYAETHGVVDNEFYDPASGNTTKYSYNLYHYNNRILPIWTVNQKAGAQRRSGTMMWPGGIYEYQGISPTFAQNFNETVPWEERIDTLISWFVHPIHPINFGILYIEEPDYHGHVIGIKGPQFDDILRKLDNITRYLHNKIEYHGLHDLNVVHLSDHGMATVKLDRIIDLTKYINSSDYKFVGTSPGLHIFPNPGKEEIIYQTLKQAALKSKTFRVFKRDEIPKKYHYGNNTRIGPIFVIAEIGYAFQNLLDNIEYYKKKFNITGYLCLVTSDSEFGLHGYDNEAIEMHPFFFANGPAFMPKCKLEPFNNLDLFPLFCKILDLQCPIGNGTISHLTKCLKKHQQDITVIAYRLIFVATIISMTLVVIIGAIIIFYMRKRRLGAKSYRRILEDLEAQYHWDENHDIENDTCKLNNFPDLFVISCYAKNRLSYAYKGNIKYRKTLFHCR</sequence>
<dbReference type="Proteomes" id="UP000515180">
    <property type="component" value="Unplaced"/>
</dbReference>
<dbReference type="RefSeq" id="XP_033178647.1">
    <property type="nucleotide sequence ID" value="XM_033322756.1"/>
</dbReference>
<keyword evidence="1" id="KW-0472">Membrane</keyword>
<evidence type="ECO:0000256" key="2">
    <source>
        <dbReference type="SAM" id="SignalP"/>
    </source>
</evidence>
<dbReference type="RefSeq" id="XP_033178648.1">
    <property type="nucleotide sequence ID" value="XM_033322757.1"/>
</dbReference>
<dbReference type="PANTHER" id="PTHR10151:SF120">
    <property type="entry name" value="BIS(5'-ADENOSYL)-TRIPHOSPHATASE"/>
    <property type="match status" value="1"/>
</dbReference>
<evidence type="ECO:0000313" key="8">
    <source>
        <dbReference type="RefSeq" id="XP_033178649.1"/>
    </source>
</evidence>
<evidence type="ECO:0000313" key="5">
    <source>
        <dbReference type="RefSeq" id="XP_033178646.1"/>
    </source>
</evidence>
<dbReference type="RefSeq" id="XP_033178649.1">
    <property type="nucleotide sequence ID" value="XM_033322758.1"/>
</dbReference>
<dbReference type="AlphaFoldDB" id="A0A6P8L413"/>
<dbReference type="Gene3D" id="3.40.720.10">
    <property type="entry name" value="Alkaline Phosphatase, subunit A"/>
    <property type="match status" value="1"/>
</dbReference>
<evidence type="ECO:0000313" key="6">
    <source>
        <dbReference type="RefSeq" id="XP_033178647.1"/>
    </source>
</evidence>
<feature type="chain" id="PRO_5044653519" evidence="2">
    <location>
        <begin position="21"/>
        <end position="525"/>
    </location>
</feature>
<evidence type="ECO:0000256" key="1">
    <source>
        <dbReference type="SAM" id="Phobius"/>
    </source>
</evidence>
<evidence type="ECO:0000313" key="4">
    <source>
        <dbReference type="RefSeq" id="XP_033178645.1"/>
    </source>
</evidence>
<dbReference type="InterPro" id="IPR002591">
    <property type="entry name" value="Phosphodiest/P_Trfase"/>
</dbReference>
<protein>
    <submittedName>
        <fullName evidence="4 5">Bis(5'-adenosyl)-triphosphatase enpp4 isoform X1</fullName>
    </submittedName>
</protein>
<evidence type="ECO:0000313" key="7">
    <source>
        <dbReference type="RefSeq" id="XP_033178648.1"/>
    </source>
</evidence>
<keyword evidence="1" id="KW-1133">Transmembrane helix</keyword>
<dbReference type="RefSeq" id="XP_033178645.1">
    <property type="nucleotide sequence ID" value="XM_033322754.1"/>
</dbReference>
<dbReference type="Pfam" id="PF01663">
    <property type="entry name" value="Phosphodiest"/>
    <property type="match status" value="1"/>
</dbReference>
<keyword evidence="1" id="KW-0812">Transmembrane</keyword>
<organism evidence="3 4">
    <name type="scientific">Bombus impatiens</name>
    <name type="common">Bumblebee</name>
    <dbReference type="NCBI Taxonomy" id="132113"/>
    <lineage>
        <taxon>Eukaryota</taxon>
        <taxon>Metazoa</taxon>
        <taxon>Ecdysozoa</taxon>
        <taxon>Arthropoda</taxon>
        <taxon>Hexapoda</taxon>
        <taxon>Insecta</taxon>
        <taxon>Pterygota</taxon>
        <taxon>Neoptera</taxon>
        <taxon>Endopterygota</taxon>
        <taxon>Hymenoptera</taxon>
        <taxon>Apocrita</taxon>
        <taxon>Aculeata</taxon>
        <taxon>Apoidea</taxon>
        <taxon>Anthophila</taxon>
        <taxon>Apidae</taxon>
        <taxon>Bombus</taxon>
        <taxon>Pyrobombus</taxon>
    </lineage>
</organism>
<dbReference type="PANTHER" id="PTHR10151">
    <property type="entry name" value="ECTONUCLEOTIDE PYROPHOSPHATASE/PHOSPHODIESTERASE"/>
    <property type="match status" value="1"/>
</dbReference>
<evidence type="ECO:0000313" key="3">
    <source>
        <dbReference type="Proteomes" id="UP000515180"/>
    </source>
</evidence>
<name>A0A6P8L413_BOMIM</name>
<feature type="transmembrane region" description="Helical" evidence="1">
    <location>
        <begin position="427"/>
        <end position="453"/>
    </location>
</feature>
<dbReference type="SUPFAM" id="SSF53649">
    <property type="entry name" value="Alkaline phosphatase-like"/>
    <property type="match status" value="1"/>
</dbReference>
<dbReference type="InterPro" id="IPR017850">
    <property type="entry name" value="Alkaline_phosphatase_core_sf"/>
</dbReference>
<dbReference type="RefSeq" id="XP_033178646.1">
    <property type="nucleotide sequence ID" value="XM_033322755.1"/>
</dbReference>
<proteinExistence type="predicted"/>